<dbReference type="InterPro" id="IPR050463">
    <property type="entry name" value="Gfo/Idh/MocA_oxidrdct_glycsds"/>
</dbReference>
<reference evidence="2 3" key="1">
    <citation type="submission" date="2017-08" db="EMBL/GenBank/DDBJ databases">
        <title>Infants hospitalized years apart are colonized by the same room-sourced microbial strains.</title>
        <authorList>
            <person name="Brooks B."/>
            <person name="Olm M.R."/>
            <person name="Firek B.A."/>
            <person name="Baker R."/>
            <person name="Thomas B.C."/>
            <person name="Morowitz M.J."/>
            <person name="Banfield J.F."/>
        </authorList>
    </citation>
    <scope>NUCLEOTIDE SEQUENCE [LARGE SCALE GENOMIC DNA]</scope>
    <source>
        <strain evidence="2">S2_003_000_R2_11</strain>
    </source>
</reference>
<dbReference type="SUPFAM" id="SSF51735">
    <property type="entry name" value="NAD(P)-binding Rossmann-fold domains"/>
    <property type="match status" value="1"/>
</dbReference>
<comment type="caution">
    <text evidence="2">The sequence shown here is derived from an EMBL/GenBank/DDBJ whole genome shotgun (WGS) entry which is preliminary data.</text>
</comment>
<dbReference type="Proteomes" id="UP000248975">
    <property type="component" value="Unassembled WGS sequence"/>
</dbReference>
<dbReference type="Pfam" id="PF01408">
    <property type="entry name" value="GFO_IDH_MocA"/>
    <property type="match status" value="1"/>
</dbReference>
<name>A0A2W5UTF4_CERSP</name>
<evidence type="ECO:0000313" key="2">
    <source>
        <dbReference type="EMBL" id="PZR01031.1"/>
    </source>
</evidence>
<dbReference type="PANTHER" id="PTHR43818">
    <property type="entry name" value="BCDNA.GH03377"/>
    <property type="match status" value="1"/>
</dbReference>
<organism evidence="2 3">
    <name type="scientific">Cereibacter sphaeroides</name>
    <name type="common">Rhodobacter sphaeroides</name>
    <dbReference type="NCBI Taxonomy" id="1063"/>
    <lineage>
        <taxon>Bacteria</taxon>
        <taxon>Pseudomonadati</taxon>
        <taxon>Pseudomonadota</taxon>
        <taxon>Alphaproteobacteria</taxon>
        <taxon>Rhodobacterales</taxon>
        <taxon>Paracoccaceae</taxon>
        <taxon>Cereibacter</taxon>
    </lineage>
</organism>
<sequence length="306" mass="33443">MTIPIAIVGVGKIARDQHMPAIAANSDFDLVAAVSRHGKVDGVPNFTDFDSFLTEGPKAAVALCTPPDVRLEMSLAAIAAGRDLLIEKPPAATLGEIETIIEAAEKAGVVLFATWHSRFAPAVERARDWIAARDVSRIAIAWREDVRRWHPNQEWIWQPGGFGVFDPGINALSILTHILPGAIHVNSAELEVPSNAFTPIAARLAMTGRDTIPITADFDWRQEGPQTWDIEVQAGSERLKLRMGGSRLSIDGTEVDVGEEQEYPEIYRRFARLVADRGSDADISPLRIVADACLKGRQTATEPFHD</sequence>
<protein>
    <submittedName>
        <fullName evidence="2">Galactose 1-dehydrogenase</fullName>
    </submittedName>
</protein>
<evidence type="ECO:0000259" key="1">
    <source>
        <dbReference type="Pfam" id="PF01408"/>
    </source>
</evidence>
<dbReference type="EMBL" id="QFQS01000001">
    <property type="protein sequence ID" value="PZR01031.1"/>
    <property type="molecule type" value="Genomic_DNA"/>
</dbReference>
<accession>A0A2W5UTF4</accession>
<dbReference type="Gene3D" id="3.30.360.10">
    <property type="entry name" value="Dihydrodipicolinate Reductase, domain 2"/>
    <property type="match status" value="1"/>
</dbReference>
<dbReference type="PANTHER" id="PTHR43818:SF7">
    <property type="entry name" value="DEHYDROGENASE"/>
    <property type="match status" value="1"/>
</dbReference>
<proteinExistence type="predicted"/>
<dbReference type="InterPro" id="IPR036291">
    <property type="entry name" value="NAD(P)-bd_dom_sf"/>
</dbReference>
<evidence type="ECO:0000313" key="3">
    <source>
        <dbReference type="Proteomes" id="UP000248975"/>
    </source>
</evidence>
<dbReference type="GO" id="GO:0000166">
    <property type="term" value="F:nucleotide binding"/>
    <property type="evidence" value="ECO:0007669"/>
    <property type="project" value="InterPro"/>
</dbReference>
<dbReference type="AlphaFoldDB" id="A0A2W5UTF4"/>
<feature type="domain" description="Gfo/Idh/MocA-like oxidoreductase N-terminal" evidence="1">
    <location>
        <begin position="5"/>
        <end position="112"/>
    </location>
</feature>
<gene>
    <name evidence="2" type="ORF">DI533_06225</name>
</gene>
<dbReference type="Gene3D" id="3.40.50.720">
    <property type="entry name" value="NAD(P)-binding Rossmann-like Domain"/>
    <property type="match status" value="1"/>
</dbReference>
<dbReference type="InterPro" id="IPR000683">
    <property type="entry name" value="Gfo/Idh/MocA-like_OxRdtase_N"/>
</dbReference>